<evidence type="ECO:0000256" key="5">
    <source>
        <dbReference type="ARBA" id="ARBA00023033"/>
    </source>
</evidence>
<dbReference type="SUPFAM" id="SSF51905">
    <property type="entry name" value="FAD/NAD(P)-binding domain"/>
    <property type="match status" value="1"/>
</dbReference>
<keyword evidence="5" id="KW-0503">Monooxygenase</keyword>
<proteinExistence type="predicted"/>
<evidence type="ECO:0000256" key="4">
    <source>
        <dbReference type="ARBA" id="ARBA00023002"/>
    </source>
</evidence>
<comment type="cofactor">
    <cofactor evidence="1">
        <name>FAD</name>
        <dbReference type="ChEBI" id="CHEBI:57692"/>
    </cofactor>
</comment>
<dbReference type="InterPro" id="IPR036188">
    <property type="entry name" value="FAD/NAD-bd_sf"/>
</dbReference>
<keyword evidence="8" id="KW-1185">Reference proteome</keyword>
<dbReference type="GO" id="GO:0071949">
    <property type="term" value="F:FAD binding"/>
    <property type="evidence" value="ECO:0007669"/>
    <property type="project" value="InterPro"/>
</dbReference>
<reference evidence="7" key="1">
    <citation type="submission" date="2020-03" db="EMBL/GenBank/DDBJ databases">
        <title>Draft Genome Sequence of Cylindrodendrum hubeiense.</title>
        <authorList>
            <person name="Buettner E."/>
            <person name="Kellner H."/>
        </authorList>
    </citation>
    <scope>NUCLEOTIDE SEQUENCE</scope>
    <source>
        <strain evidence="7">IHI 201604</strain>
    </source>
</reference>
<dbReference type="PANTHER" id="PTHR47178:SF1">
    <property type="entry name" value="FAD-BINDING DOMAIN-CONTAINING PROTEIN-RELATED"/>
    <property type="match status" value="1"/>
</dbReference>
<dbReference type="InterPro" id="IPR002938">
    <property type="entry name" value="FAD-bd"/>
</dbReference>
<feature type="domain" description="FAD-binding" evidence="6">
    <location>
        <begin position="2"/>
        <end position="305"/>
    </location>
</feature>
<dbReference type="PRINTS" id="PR00420">
    <property type="entry name" value="RNGMNOXGNASE"/>
</dbReference>
<evidence type="ECO:0000256" key="3">
    <source>
        <dbReference type="ARBA" id="ARBA00022827"/>
    </source>
</evidence>
<dbReference type="OrthoDB" id="47494at2759"/>
<evidence type="ECO:0000259" key="6">
    <source>
        <dbReference type="Pfam" id="PF01494"/>
    </source>
</evidence>
<comment type="caution">
    <text evidence="7">The sequence shown here is derived from an EMBL/GenBank/DDBJ whole genome shotgun (WGS) entry which is preliminary data.</text>
</comment>
<dbReference type="Pfam" id="PF01494">
    <property type="entry name" value="FAD_binding_3"/>
    <property type="match status" value="1"/>
</dbReference>
<keyword evidence="3" id="KW-0274">FAD</keyword>
<gene>
    <name evidence="7" type="ORF">G7Z17_g2067</name>
</gene>
<accession>A0A9P5HDI8</accession>
<evidence type="ECO:0000256" key="1">
    <source>
        <dbReference type="ARBA" id="ARBA00001974"/>
    </source>
</evidence>
<dbReference type="Proteomes" id="UP000722485">
    <property type="component" value="Unassembled WGS sequence"/>
</dbReference>
<dbReference type="AlphaFoldDB" id="A0A9P5HDI8"/>
<dbReference type="GO" id="GO:0004497">
    <property type="term" value="F:monooxygenase activity"/>
    <property type="evidence" value="ECO:0007669"/>
    <property type="project" value="UniProtKB-KW"/>
</dbReference>
<dbReference type="Gene3D" id="3.50.50.60">
    <property type="entry name" value="FAD/NAD(P)-binding domain"/>
    <property type="match status" value="1"/>
</dbReference>
<protein>
    <recommendedName>
        <fullName evidence="6">FAD-binding domain-containing protein</fullName>
    </recommendedName>
</protein>
<dbReference type="PANTHER" id="PTHR47178">
    <property type="entry name" value="MONOOXYGENASE, FAD-BINDING"/>
    <property type="match status" value="1"/>
</dbReference>
<sequence length="379" mass="42396">MPVLIIGAGISGLLLAQRLRQEAIPFRVFERDADLTTRGAGWGLTLHWSLPALRSLLPDHLTQRLPEAYVDRTAVTKGASSSFPFFDLSTGELKAKTPQASESQRIRVSREGLRHLLATDINIEWEKSLAGAVFEPDSATAVFEDGSSIKGSLIVACDGAQSPARRILFPSQWETYKIPVRMLGVKLLLSPDQMQSIHEKDTFFLQGTASSNDSFVYISEIPDTNEEKRQFIHTLAKTWAEPFRTLALNIPVDEDIKHLTPQDFVPPRDLRTSGRAVLMGDAFHAMAMYRGEGANHAIVDVVDFVDRAIPLLREPQDFNTLRGALDDYEDAVIKRARPAICLLTLNLPVFEEYLMEYEAAKYRAPTMVNKTQQNAKPYI</sequence>
<name>A0A9P5HDI8_9HYPO</name>
<evidence type="ECO:0000313" key="7">
    <source>
        <dbReference type="EMBL" id="KAF7555552.1"/>
    </source>
</evidence>
<keyword evidence="2" id="KW-0285">Flavoprotein</keyword>
<dbReference type="EMBL" id="JAANBB010000019">
    <property type="protein sequence ID" value="KAF7555552.1"/>
    <property type="molecule type" value="Genomic_DNA"/>
</dbReference>
<evidence type="ECO:0000256" key="2">
    <source>
        <dbReference type="ARBA" id="ARBA00022630"/>
    </source>
</evidence>
<evidence type="ECO:0000313" key="8">
    <source>
        <dbReference type="Proteomes" id="UP000722485"/>
    </source>
</evidence>
<organism evidence="7 8">
    <name type="scientific">Cylindrodendrum hubeiense</name>
    <dbReference type="NCBI Taxonomy" id="595255"/>
    <lineage>
        <taxon>Eukaryota</taxon>
        <taxon>Fungi</taxon>
        <taxon>Dikarya</taxon>
        <taxon>Ascomycota</taxon>
        <taxon>Pezizomycotina</taxon>
        <taxon>Sordariomycetes</taxon>
        <taxon>Hypocreomycetidae</taxon>
        <taxon>Hypocreales</taxon>
        <taxon>Nectriaceae</taxon>
        <taxon>Cylindrodendrum</taxon>
    </lineage>
</organism>
<keyword evidence="4" id="KW-0560">Oxidoreductase</keyword>